<evidence type="ECO:0000313" key="9">
    <source>
        <dbReference type="Proteomes" id="UP000019384"/>
    </source>
</evidence>
<dbReference type="OrthoDB" id="1421013at2759"/>
<dbReference type="GO" id="GO:0034476">
    <property type="term" value="P:U5 snRNA 3'-end processing"/>
    <property type="evidence" value="ECO:0007669"/>
    <property type="project" value="EnsemblFungi"/>
</dbReference>
<sequence>MEGIQTIQSFISMLDKSLVELTPEVQMLASKPLEEQLQSMKDPLDRAEYLNTISYTLTSLMFAYIKSKGVDTTNSPIMDELARVKSHVQKVKQCREKQKGLDTQQHSQTEQTKKIIQSNLNGRHQEPAISKSNFRGRHKRFSDETSLKNDTKKAKQ</sequence>
<comment type="function">
    <text evidence="6">Required for exosome-dependent processing of pre-rRNA and small nucleolar RNA (snRNA) precursors. Involved in processing of 35S pre-rRNA at the A0, A1 and A2 sites.</text>
</comment>
<dbReference type="RefSeq" id="XP_022461304.1">
    <property type="nucleotide sequence ID" value="XM_022600488.1"/>
</dbReference>
<name>W6MUI8_9ASCO</name>
<dbReference type="GO" id="GO:0071035">
    <property type="term" value="P:nuclear polyadenylation-dependent rRNA catabolic process"/>
    <property type="evidence" value="ECO:0007669"/>
    <property type="project" value="EnsemblFungi"/>
</dbReference>
<evidence type="ECO:0000256" key="3">
    <source>
        <dbReference type="ARBA" id="ARBA00022552"/>
    </source>
</evidence>
<feature type="compositionally biased region" description="Basic and acidic residues" evidence="7">
    <location>
        <begin position="141"/>
        <end position="156"/>
    </location>
</feature>
<reference evidence="8" key="1">
    <citation type="submission" date="2013-12" db="EMBL/GenBank/DDBJ databases">
        <authorList>
            <person name="Genoscope - CEA"/>
        </authorList>
    </citation>
    <scope>NUCLEOTIDE SEQUENCE</scope>
    <source>
        <strain evidence="8">CBS 1993</strain>
    </source>
</reference>
<evidence type="ECO:0000256" key="5">
    <source>
        <dbReference type="ARBA" id="ARBA00023242"/>
    </source>
</evidence>
<keyword evidence="9" id="KW-1185">Reference proteome</keyword>
<comment type="subcellular location">
    <subcellularLocation>
        <location evidence="1 6">Nucleus</location>
    </subcellularLocation>
</comment>
<dbReference type="GO" id="GO:0000467">
    <property type="term" value="P:exonucleolytic trimming to generate mature 3'-end of 5.8S rRNA from tricistronic rRNA transcript (SSU-rRNA, 5.8S rRNA, LSU-rRNA)"/>
    <property type="evidence" value="ECO:0007669"/>
    <property type="project" value="EnsemblFungi"/>
</dbReference>
<evidence type="ECO:0000256" key="7">
    <source>
        <dbReference type="SAM" id="MobiDB-lite"/>
    </source>
</evidence>
<evidence type="ECO:0000313" key="8">
    <source>
        <dbReference type="EMBL" id="CDK29317.1"/>
    </source>
</evidence>
<evidence type="ECO:0000256" key="6">
    <source>
        <dbReference type="RuleBase" id="RU368003"/>
    </source>
</evidence>
<dbReference type="GO" id="GO:0003725">
    <property type="term" value="F:double-stranded RNA binding"/>
    <property type="evidence" value="ECO:0007669"/>
    <property type="project" value="EnsemblFungi"/>
</dbReference>
<keyword evidence="5 6" id="KW-0539">Nucleus</keyword>
<gene>
    <name evidence="8" type="ORF">KUCA_T00005305001</name>
</gene>
<protein>
    <recommendedName>
        <fullName evidence="6">Exosome complex protein</fullName>
    </recommendedName>
</protein>
<dbReference type="Pfam" id="PF04000">
    <property type="entry name" value="Sas10_Utp3"/>
    <property type="match status" value="1"/>
</dbReference>
<dbReference type="GO" id="GO:0003690">
    <property type="term" value="F:double-stranded DNA binding"/>
    <property type="evidence" value="ECO:0007669"/>
    <property type="project" value="EnsemblFungi"/>
</dbReference>
<dbReference type="GO" id="GO:0044877">
    <property type="term" value="F:protein-containing complex binding"/>
    <property type="evidence" value="ECO:0007669"/>
    <property type="project" value="EnsemblFungi"/>
</dbReference>
<feature type="compositionally biased region" description="Polar residues" evidence="7">
    <location>
        <begin position="101"/>
        <end position="122"/>
    </location>
</feature>
<dbReference type="InterPro" id="IPR007146">
    <property type="entry name" value="Sas10/Utp3/C1D"/>
</dbReference>
<organism evidence="8 9">
    <name type="scientific">Kuraishia capsulata CBS 1993</name>
    <dbReference type="NCBI Taxonomy" id="1382522"/>
    <lineage>
        <taxon>Eukaryota</taxon>
        <taxon>Fungi</taxon>
        <taxon>Dikarya</taxon>
        <taxon>Ascomycota</taxon>
        <taxon>Saccharomycotina</taxon>
        <taxon>Pichiomycetes</taxon>
        <taxon>Pichiales</taxon>
        <taxon>Pichiaceae</taxon>
        <taxon>Kuraishia</taxon>
    </lineage>
</organism>
<dbReference type="STRING" id="1382522.W6MUI8"/>
<dbReference type="AlphaFoldDB" id="W6MUI8"/>
<proteinExistence type="inferred from homology"/>
<dbReference type="GO" id="GO:0071039">
    <property type="term" value="P:nuclear polyadenylation-dependent CUT catabolic process"/>
    <property type="evidence" value="ECO:0007669"/>
    <property type="project" value="EnsemblFungi"/>
</dbReference>
<dbReference type="GO" id="GO:0034475">
    <property type="term" value="P:U4 snRNA 3'-end processing"/>
    <property type="evidence" value="ECO:0007669"/>
    <property type="project" value="EnsemblFungi"/>
</dbReference>
<dbReference type="GO" id="GO:0000973">
    <property type="term" value="P:post-transcriptional tethering of RNA polymerase II gene DNA at nuclear periphery"/>
    <property type="evidence" value="ECO:0007669"/>
    <property type="project" value="EnsemblFungi"/>
</dbReference>
<dbReference type="GO" id="GO:0071051">
    <property type="term" value="P:poly(A)-dependent snoRNA 3'-end processing"/>
    <property type="evidence" value="ECO:0007669"/>
    <property type="project" value="EnsemblFungi"/>
</dbReference>
<dbReference type="PANTHER" id="PTHR15341">
    <property type="entry name" value="SUN-COR STEROID HORMONE RECEPTOR CO-REPRESSOR"/>
    <property type="match status" value="1"/>
</dbReference>
<feature type="region of interest" description="Disordered" evidence="7">
    <location>
        <begin position="92"/>
        <end position="156"/>
    </location>
</feature>
<accession>W6MUI8</accession>
<dbReference type="GO" id="GO:0030234">
    <property type="term" value="F:enzyme regulator activity"/>
    <property type="evidence" value="ECO:0007669"/>
    <property type="project" value="EnsemblFungi"/>
</dbReference>
<keyword evidence="3 6" id="KW-0698">rRNA processing</keyword>
<dbReference type="GO" id="GO:0005730">
    <property type="term" value="C:nucleolus"/>
    <property type="evidence" value="ECO:0007669"/>
    <property type="project" value="TreeGrafter"/>
</dbReference>
<dbReference type="PANTHER" id="PTHR15341:SF3">
    <property type="entry name" value="NUCLEAR NUCLEIC ACID-BINDING PROTEIN C1D"/>
    <property type="match status" value="1"/>
</dbReference>
<evidence type="ECO:0000256" key="2">
    <source>
        <dbReference type="ARBA" id="ARBA00009154"/>
    </source>
</evidence>
<evidence type="ECO:0000256" key="1">
    <source>
        <dbReference type="ARBA" id="ARBA00004123"/>
    </source>
</evidence>
<dbReference type="HOGENOM" id="CLU_101423_1_0_1"/>
<evidence type="ECO:0000256" key="4">
    <source>
        <dbReference type="ARBA" id="ARBA00022884"/>
    </source>
</evidence>
<dbReference type="Proteomes" id="UP000019384">
    <property type="component" value="Unassembled WGS sequence"/>
</dbReference>
<dbReference type="GeneID" id="34522692"/>
<reference evidence="8" key="2">
    <citation type="submission" date="2014-02" db="EMBL/GenBank/DDBJ databases">
        <title>Complete DNA sequence of /Kuraishia capsulata/ illustrates novel genomic features among budding yeasts (/Saccharomycotina/).</title>
        <authorList>
            <person name="Morales L."/>
            <person name="Noel B."/>
            <person name="Porcel B."/>
            <person name="Marcet-Houben M."/>
            <person name="Hullo M-F."/>
            <person name="Sacerdot C."/>
            <person name="Tekaia F."/>
            <person name="Leh-Louis V."/>
            <person name="Despons L."/>
            <person name="Khanna V."/>
            <person name="Aury J-M."/>
            <person name="Barbe V."/>
            <person name="Couloux A."/>
            <person name="Labadie K."/>
            <person name="Pelletier E."/>
            <person name="Souciet J-L."/>
            <person name="Boekhout T."/>
            <person name="Gabaldon T."/>
            <person name="Wincker P."/>
            <person name="Dujon B."/>
        </authorList>
    </citation>
    <scope>NUCLEOTIDE SEQUENCE</scope>
    <source>
        <strain evidence="8">CBS 1993</strain>
    </source>
</reference>
<dbReference type="InterPro" id="IPR011082">
    <property type="entry name" value="Exosome-assoc_fac/DNA_repair"/>
</dbReference>
<dbReference type="EMBL" id="HG793130">
    <property type="protein sequence ID" value="CDK29317.1"/>
    <property type="molecule type" value="Genomic_DNA"/>
</dbReference>
<comment type="similarity">
    <text evidence="2 6">Belongs to the C1D family.</text>
</comment>
<dbReference type="GO" id="GO:0071028">
    <property type="term" value="P:nuclear mRNA surveillance"/>
    <property type="evidence" value="ECO:0007669"/>
    <property type="project" value="EnsemblFungi"/>
</dbReference>
<keyword evidence="4 6" id="KW-0694">RNA-binding</keyword>
<dbReference type="GO" id="GO:0000178">
    <property type="term" value="C:exosome (RNase complex)"/>
    <property type="evidence" value="ECO:0007669"/>
    <property type="project" value="TreeGrafter"/>
</dbReference>